<dbReference type="EMBL" id="JACEIK010003139">
    <property type="protein sequence ID" value="MCD9640497.1"/>
    <property type="molecule type" value="Genomic_DNA"/>
</dbReference>
<proteinExistence type="predicted"/>
<dbReference type="Proteomes" id="UP000823775">
    <property type="component" value="Unassembled WGS sequence"/>
</dbReference>
<evidence type="ECO:0008006" key="4">
    <source>
        <dbReference type="Google" id="ProtNLM"/>
    </source>
</evidence>
<evidence type="ECO:0000313" key="3">
    <source>
        <dbReference type="Proteomes" id="UP000823775"/>
    </source>
</evidence>
<sequence length="135" mass="15183">MARREAPVFPGDGRRTTALLLRDGRHTPALVPACNDLASINELKRRLRTQFDMKDLGDSKSLLEIKVMRSQRVLEPSARQLLQLEHSGKLDPRVKDDTQPCLAAAHWRKARHGAARPGRELAHGQARGASVPRRW</sequence>
<comment type="caution">
    <text evidence="2">The sequence shown here is derived from an EMBL/GenBank/DDBJ whole genome shotgun (WGS) entry which is preliminary data.</text>
</comment>
<name>A0ABS8V2C7_DATST</name>
<gene>
    <name evidence="2" type="ORF">HAX54_025836</name>
</gene>
<protein>
    <recommendedName>
        <fullName evidence="4">Ubiquitin-like domain-containing protein</fullName>
    </recommendedName>
</protein>
<keyword evidence="3" id="KW-1185">Reference proteome</keyword>
<accession>A0ABS8V2C7</accession>
<organism evidence="2 3">
    <name type="scientific">Datura stramonium</name>
    <name type="common">Jimsonweed</name>
    <name type="synonym">Common thornapple</name>
    <dbReference type="NCBI Taxonomy" id="4076"/>
    <lineage>
        <taxon>Eukaryota</taxon>
        <taxon>Viridiplantae</taxon>
        <taxon>Streptophyta</taxon>
        <taxon>Embryophyta</taxon>
        <taxon>Tracheophyta</taxon>
        <taxon>Spermatophyta</taxon>
        <taxon>Magnoliopsida</taxon>
        <taxon>eudicotyledons</taxon>
        <taxon>Gunneridae</taxon>
        <taxon>Pentapetalae</taxon>
        <taxon>asterids</taxon>
        <taxon>lamiids</taxon>
        <taxon>Solanales</taxon>
        <taxon>Solanaceae</taxon>
        <taxon>Solanoideae</taxon>
        <taxon>Datureae</taxon>
        <taxon>Datura</taxon>
    </lineage>
</organism>
<reference evidence="2 3" key="1">
    <citation type="journal article" date="2021" name="BMC Genomics">
        <title>Datura genome reveals duplications of psychoactive alkaloid biosynthetic genes and high mutation rate following tissue culture.</title>
        <authorList>
            <person name="Rajewski A."/>
            <person name="Carter-House D."/>
            <person name="Stajich J."/>
            <person name="Litt A."/>
        </authorList>
    </citation>
    <scope>NUCLEOTIDE SEQUENCE [LARGE SCALE GENOMIC DNA]</scope>
    <source>
        <strain evidence="2">AR-01</strain>
    </source>
</reference>
<evidence type="ECO:0000313" key="2">
    <source>
        <dbReference type="EMBL" id="MCD9640497.1"/>
    </source>
</evidence>
<feature type="region of interest" description="Disordered" evidence="1">
    <location>
        <begin position="112"/>
        <end position="135"/>
    </location>
</feature>
<evidence type="ECO:0000256" key="1">
    <source>
        <dbReference type="SAM" id="MobiDB-lite"/>
    </source>
</evidence>